<feature type="compositionally biased region" description="Basic and acidic residues" evidence="4">
    <location>
        <begin position="1"/>
        <end position="11"/>
    </location>
</feature>
<dbReference type="SUPFAM" id="SSF49764">
    <property type="entry name" value="HSP20-like chaperones"/>
    <property type="match status" value="1"/>
</dbReference>
<name>A0A2P2KCP5_RHIMU</name>
<evidence type="ECO:0000256" key="3">
    <source>
        <dbReference type="RuleBase" id="RU003616"/>
    </source>
</evidence>
<proteinExistence type="inferred from homology"/>
<evidence type="ECO:0000256" key="4">
    <source>
        <dbReference type="SAM" id="MobiDB-lite"/>
    </source>
</evidence>
<evidence type="ECO:0000259" key="5">
    <source>
        <dbReference type="PROSITE" id="PS01031"/>
    </source>
</evidence>
<dbReference type="PANTHER" id="PTHR11527">
    <property type="entry name" value="HEAT-SHOCK PROTEIN 20 FAMILY MEMBER"/>
    <property type="match status" value="1"/>
</dbReference>
<dbReference type="InterPro" id="IPR002068">
    <property type="entry name" value="A-crystallin/Hsp20_dom"/>
</dbReference>
<dbReference type="Gene3D" id="2.60.40.790">
    <property type="match status" value="1"/>
</dbReference>
<feature type="domain" description="SHSP" evidence="5">
    <location>
        <begin position="82"/>
        <end position="188"/>
    </location>
</feature>
<keyword evidence="1" id="KW-0346">Stress response</keyword>
<evidence type="ECO:0000256" key="2">
    <source>
        <dbReference type="PROSITE-ProRule" id="PRU00285"/>
    </source>
</evidence>
<dbReference type="InterPro" id="IPR008978">
    <property type="entry name" value="HSP20-like_chaperone"/>
</dbReference>
<evidence type="ECO:0000256" key="1">
    <source>
        <dbReference type="ARBA" id="ARBA00023016"/>
    </source>
</evidence>
<dbReference type="CDD" id="cd06464">
    <property type="entry name" value="ACD_sHsps-like"/>
    <property type="match status" value="1"/>
</dbReference>
<evidence type="ECO:0000313" key="6">
    <source>
        <dbReference type="EMBL" id="MBX03479.1"/>
    </source>
</evidence>
<dbReference type="AlphaFoldDB" id="A0A2P2KCP5"/>
<comment type="similarity">
    <text evidence="2 3">Belongs to the small heat shock protein (HSP20) family.</text>
</comment>
<accession>A0A2P2KCP5</accession>
<feature type="compositionally biased region" description="Polar residues" evidence="4">
    <location>
        <begin position="76"/>
        <end position="85"/>
    </location>
</feature>
<feature type="region of interest" description="Disordered" evidence="4">
    <location>
        <begin position="1"/>
        <end position="85"/>
    </location>
</feature>
<dbReference type="Pfam" id="PF00011">
    <property type="entry name" value="HSP20"/>
    <property type="match status" value="1"/>
</dbReference>
<protein>
    <submittedName>
        <fullName evidence="6">Small heat-shock protein</fullName>
    </submittedName>
</protein>
<sequence length="188" mass="21196">MLCQDTARRPDMPLNSSASPPLFSRPQAAKTEPHVSKCQPIQYLQKDSKSSAPHRPNFARPSRPITSKKQFHSKHNISSSESTGIEWSPRMNVAESARNYIITVEVPGVNANDIRVEVDDKNLRVLGNRSIQNWRMTAGSRDLISAYHKREILQGPYQVAWPLPLDVNRDNVCAEFTDGLLQIIIPKL</sequence>
<reference evidence="6" key="1">
    <citation type="submission" date="2018-02" db="EMBL/GenBank/DDBJ databases">
        <title>Rhizophora mucronata_Transcriptome.</title>
        <authorList>
            <person name="Meera S.P."/>
            <person name="Sreeshan A."/>
            <person name="Augustine A."/>
        </authorList>
    </citation>
    <scope>NUCLEOTIDE SEQUENCE</scope>
    <source>
        <tissue evidence="6">Leaf</tissue>
    </source>
</reference>
<organism evidence="6">
    <name type="scientific">Rhizophora mucronata</name>
    <name type="common">Asiatic mangrove</name>
    <dbReference type="NCBI Taxonomy" id="61149"/>
    <lineage>
        <taxon>Eukaryota</taxon>
        <taxon>Viridiplantae</taxon>
        <taxon>Streptophyta</taxon>
        <taxon>Embryophyta</taxon>
        <taxon>Tracheophyta</taxon>
        <taxon>Spermatophyta</taxon>
        <taxon>Magnoliopsida</taxon>
        <taxon>eudicotyledons</taxon>
        <taxon>Gunneridae</taxon>
        <taxon>Pentapetalae</taxon>
        <taxon>rosids</taxon>
        <taxon>fabids</taxon>
        <taxon>Malpighiales</taxon>
        <taxon>Rhizophoraceae</taxon>
        <taxon>Rhizophora</taxon>
    </lineage>
</organism>
<dbReference type="PROSITE" id="PS01031">
    <property type="entry name" value="SHSP"/>
    <property type="match status" value="1"/>
</dbReference>
<dbReference type="EMBL" id="GGEC01022995">
    <property type="protein sequence ID" value="MBX03479.1"/>
    <property type="molecule type" value="Transcribed_RNA"/>
</dbReference>
<dbReference type="InterPro" id="IPR031107">
    <property type="entry name" value="Small_HSP"/>
</dbReference>